<dbReference type="Proteomes" id="UP000007350">
    <property type="component" value="Unassembled WGS sequence"/>
</dbReference>
<comment type="caution">
    <text evidence="2">The sequence shown here is derived from an EMBL/GenBank/DDBJ whole genome shotgun (WGS) entry which is preliminary data.</text>
</comment>
<protein>
    <submittedName>
        <fullName evidence="2">Dispersed gene family protein 1 (DGF-1), putative</fullName>
    </submittedName>
</protein>
<feature type="transmembrane region" description="Helical" evidence="1">
    <location>
        <begin position="157"/>
        <end position="174"/>
    </location>
</feature>
<keyword evidence="1" id="KW-1133">Transmembrane helix</keyword>
<keyword evidence="1" id="KW-0472">Membrane</keyword>
<feature type="transmembrane region" description="Helical" evidence="1">
    <location>
        <begin position="82"/>
        <end position="103"/>
    </location>
</feature>
<feature type="transmembrane region" description="Helical" evidence="1">
    <location>
        <begin position="42"/>
        <end position="61"/>
    </location>
</feature>
<evidence type="ECO:0000256" key="1">
    <source>
        <dbReference type="SAM" id="Phobius"/>
    </source>
</evidence>
<reference evidence="2 3" key="1">
    <citation type="journal article" date="2012" name="BMC Genomics">
        <title>Comparative genomic analysis of human infective Trypanosoma cruzi lineages with the bat-restricted subspecies T. cruzi marinkellei.</title>
        <authorList>
            <person name="Franzen O."/>
            <person name="Talavera-Lopez C."/>
            <person name="Ochaya S."/>
            <person name="Butler C.E."/>
            <person name="Messenger L.A."/>
            <person name="Lewis M.D."/>
            <person name="Llewellyn M.S."/>
            <person name="Marinkelle C.J."/>
            <person name="Tyler K.M."/>
            <person name="Miles M.A."/>
            <person name="Andersson B."/>
        </authorList>
    </citation>
    <scope>NUCLEOTIDE SEQUENCE [LARGE SCALE GENOMIC DNA]</scope>
    <source>
        <strain evidence="2 3">B7</strain>
    </source>
</reference>
<dbReference type="EMBL" id="AHKC01011290">
    <property type="protein sequence ID" value="EKF30909.1"/>
    <property type="molecule type" value="Genomic_DNA"/>
</dbReference>
<feature type="transmembrane region" description="Helical" evidence="1">
    <location>
        <begin position="115"/>
        <end position="137"/>
    </location>
</feature>
<organism evidence="2 3">
    <name type="scientific">Trypanosoma cruzi marinkellei</name>
    <dbReference type="NCBI Taxonomy" id="85056"/>
    <lineage>
        <taxon>Eukaryota</taxon>
        <taxon>Discoba</taxon>
        <taxon>Euglenozoa</taxon>
        <taxon>Kinetoplastea</taxon>
        <taxon>Metakinetoplastina</taxon>
        <taxon>Trypanosomatida</taxon>
        <taxon>Trypanosomatidae</taxon>
        <taxon>Trypanosoma</taxon>
        <taxon>Schizotrypanum</taxon>
    </lineage>
</organism>
<sequence>MPTHARKTRRFYCWRTASLPPLFCVTILSSDALDGCRLQRRHLALSRLFFVFQSVGTALWWNHLVARAVPIVVRLRSGKAPLAMVVVWGRVGGGRVMVSLAWLRLRDFFLAVLRWGLSVAGCLCVPLCLFAIVSAFFSQRAVGDILLLDQRNYRFKVLGITCNIRIISIGITIWRNCVFGFAICRKGFIRKALRLTGRVRYTTAGSLVPDWVGGCGPRWVRVCAASTACGAGPLRLCVWRCLWRWCLLRWRRGCPRCMRWCCDCGVGRWTEPSRLAALWTRCCCTACT</sequence>
<keyword evidence="3" id="KW-1185">Reference proteome</keyword>
<dbReference type="AlphaFoldDB" id="K2MYN7"/>
<name>K2MYN7_TRYCR</name>
<gene>
    <name evidence="2" type="ORF">MOQ_005264</name>
</gene>
<keyword evidence="1" id="KW-0812">Transmembrane</keyword>
<evidence type="ECO:0000313" key="2">
    <source>
        <dbReference type="EMBL" id="EKF30909.1"/>
    </source>
</evidence>
<evidence type="ECO:0000313" key="3">
    <source>
        <dbReference type="Proteomes" id="UP000007350"/>
    </source>
</evidence>
<proteinExistence type="predicted"/>
<accession>K2MYN7</accession>